<dbReference type="PANTHER" id="PTHR14226:SF57">
    <property type="entry name" value="BLR7027 PROTEIN"/>
    <property type="match status" value="1"/>
</dbReference>
<dbReference type="InterPro" id="IPR050301">
    <property type="entry name" value="NTE"/>
</dbReference>
<dbReference type="Gene3D" id="3.40.1090.10">
    <property type="entry name" value="Cytosolic phospholipase A2 catalytic domain"/>
    <property type="match status" value="1"/>
</dbReference>
<keyword evidence="3 4" id="KW-0443">Lipid metabolism</keyword>
<sequence>MAANTALILAGGGARAAYQAGALMAIARMHPRGAPSPFDILCGTSAGAINAAALASGAHNFRRASVYLANVWRELHVEDVYRSELPYFVKAFLRLGASIVTGGRLVASPHSLLDNAPLRGLLERVMDFDAVEAAIEAGRLRALALTASCYSSGMSVTFFDGGEGVEGWQRTLRVGTRTRLTVDHLMASASIPVLFPSVRVGDLYFCDGAIRQMAPLSPALHLGASKLFVISLVGRAQSLGAERPGGAEYPTLAQVFGHLLNSIFLDGMATDMERLIRINHTVSLLSEEAKLEHKTALKRVEVFTLSPSRSLEEIAFRHAESFPRVLRFFMRGAGAMRQRGATLASYLLFEPAYCKELVDLGYRDAMDQKQAILAFLNGETAREGF</sequence>
<feature type="active site" description="Nucleophile" evidence="4">
    <location>
        <position position="45"/>
    </location>
</feature>
<dbReference type="PROSITE" id="PS51635">
    <property type="entry name" value="PNPLA"/>
    <property type="match status" value="1"/>
</dbReference>
<dbReference type="OrthoDB" id="9798773at2"/>
<keyword evidence="7" id="KW-1185">Reference proteome</keyword>
<keyword evidence="2 4" id="KW-0442">Lipid degradation</keyword>
<dbReference type="STRING" id="1452487.AVW16_04985"/>
<dbReference type="Proteomes" id="UP000076625">
    <property type="component" value="Unassembled WGS sequence"/>
</dbReference>
<keyword evidence="1 4" id="KW-0378">Hydrolase</keyword>
<evidence type="ECO:0000259" key="5">
    <source>
        <dbReference type="PROSITE" id="PS51635"/>
    </source>
</evidence>
<accession>A0A163DQ82</accession>
<organism evidence="6 7">
    <name type="scientific">Crenobacter luteus</name>
    <dbReference type="NCBI Taxonomy" id="1452487"/>
    <lineage>
        <taxon>Bacteria</taxon>
        <taxon>Pseudomonadati</taxon>
        <taxon>Pseudomonadota</taxon>
        <taxon>Betaproteobacteria</taxon>
        <taxon>Neisseriales</taxon>
        <taxon>Neisseriaceae</taxon>
        <taxon>Crenobacter</taxon>
    </lineage>
</organism>
<dbReference type="GO" id="GO:0016042">
    <property type="term" value="P:lipid catabolic process"/>
    <property type="evidence" value="ECO:0007669"/>
    <property type="project" value="UniProtKB-UniRule"/>
</dbReference>
<gene>
    <name evidence="6" type="ORF">AVW16_04985</name>
</gene>
<dbReference type="PANTHER" id="PTHR14226">
    <property type="entry name" value="NEUROPATHY TARGET ESTERASE/SWISS CHEESE D.MELANOGASTER"/>
    <property type="match status" value="1"/>
</dbReference>
<reference evidence="7" key="1">
    <citation type="submission" date="2016-01" db="EMBL/GenBank/DDBJ databases">
        <title>Draft genome of Chromobacterium sp. F49.</title>
        <authorList>
            <person name="Hong K.W."/>
        </authorList>
    </citation>
    <scope>NUCLEOTIDE SEQUENCE [LARGE SCALE GENOMIC DNA]</scope>
    <source>
        <strain evidence="7">CN10</strain>
    </source>
</reference>
<comment type="caution">
    <text evidence="4">Lacks conserved residue(s) required for the propagation of feature annotation.</text>
</comment>
<name>A0A163DQ82_9NEIS</name>
<evidence type="ECO:0000256" key="2">
    <source>
        <dbReference type="ARBA" id="ARBA00022963"/>
    </source>
</evidence>
<feature type="active site" description="Proton acceptor" evidence="4">
    <location>
        <position position="207"/>
    </location>
</feature>
<dbReference type="InterPro" id="IPR016035">
    <property type="entry name" value="Acyl_Trfase/lysoPLipase"/>
</dbReference>
<dbReference type="AlphaFoldDB" id="A0A163DQ82"/>
<evidence type="ECO:0000256" key="3">
    <source>
        <dbReference type="ARBA" id="ARBA00023098"/>
    </source>
</evidence>
<feature type="short sequence motif" description="GXSXG" evidence="4">
    <location>
        <begin position="43"/>
        <end position="47"/>
    </location>
</feature>
<dbReference type="GO" id="GO:0016787">
    <property type="term" value="F:hydrolase activity"/>
    <property type="evidence" value="ECO:0007669"/>
    <property type="project" value="UniProtKB-UniRule"/>
</dbReference>
<feature type="domain" description="PNPLA" evidence="5">
    <location>
        <begin position="7"/>
        <end position="220"/>
    </location>
</feature>
<dbReference type="InterPro" id="IPR002641">
    <property type="entry name" value="PNPLA_dom"/>
</dbReference>
<evidence type="ECO:0000313" key="7">
    <source>
        <dbReference type="Proteomes" id="UP000076625"/>
    </source>
</evidence>
<dbReference type="RefSeq" id="WP_066609561.1">
    <property type="nucleotide sequence ID" value="NZ_LQQU01000003.1"/>
</dbReference>
<evidence type="ECO:0000313" key="6">
    <source>
        <dbReference type="EMBL" id="KZE35131.1"/>
    </source>
</evidence>
<protein>
    <submittedName>
        <fullName evidence="6">Patatin</fullName>
    </submittedName>
</protein>
<evidence type="ECO:0000256" key="4">
    <source>
        <dbReference type="PROSITE-ProRule" id="PRU01161"/>
    </source>
</evidence>
<dbReference type="Pfam" id="PF01734">
    <property type="entry name" value="Patatin"/>
    <property type="match status" value="1"/>
</dbReference>
<comment type="caution">
    <text evidence="6">The sequence shown here is derived from an EMBL/GenBank/DDBJ whole genome shotgun (WGS) entry which is preliminary data.</text>
</comment>
<evidence type="ECO:0000256" key="1">
    <source>
        <dbReference type="ARBA" id="ARBA00022801"/>
    </source>
</evidence>
<feature type="short sequence motif" description="DGA/G" evidence="4">
    <location>
        <begin position="207"/>
        <end position="209"/>
    </location>
</feature>
<dbReference type="EMBL" id="LQQU01000003">
    <property type="protein sequence ID" value="KZE35131.1"/>
    <property type="molecule type" value="Genomic_DNA"/>
</dbReference>
<proteinExistence type="predicted"/>
<dbReference type="SUPFAM" id="SSF52151">
    <property type="entry name" value="FabD/lysophospholipase-like"/>
    <property type="match status" value="1"/>
</dbReference>